<reference evidence="2" key="1">
    <citation type="submission" date="2018-04" db="EMBL/GenBank/DDBJ databases">
        <title>Transcriptome of Schizaphis graminum biotype I.</title>
        <authorList>
            <person name="Scully E.D."/>
            <person name="Geib S.M."/>
            <person name="Palmer N.A."/>
            <person name="Koch K."/>
            <person name="Bradshaw J."/>
            <person name="Heng-Moss T."/>
            <person name="Sarath G."/>
        </authorList>
    </citation>
    <scope>NUCLEOTIDE SEQUENCE</scope>
</reference>
<name>A0A2S2NWM7_SCHGA</name>
<feature type="compositionally biased region" description="Basic and acidic residues" evidence="1">
    <location>
        <begin position="179"/>
        <end position="199"/>
    </location>
</feature>
<evidence type="ECO:0000256" key="1">
    <source>
        <dbReference type="SAM" id="MobiDB-lite"/>
    </source>
</evidence>
<feature type="region of interest" description="Disordered" evidence="1">
    <location>
        <begin position="171"/>
        <end position="205"/>
    </location>
</feature>
<accession>A0A2S2NWM7</accession>
<dbReference type="EMBL" id="GGMR01009014">
    <property type="protein sequence ID" value="MBY21633.1"/>
    <property type="molecule type" value="Transcribed_RNA"/>
</dbReference>
<sequence>MLLIMATKTEVENETIEKPFETQDMNAVCTNLQYCDDTIKLQSTRKRCVSTSILISTSPKKKKKEGQNIIPPKKFLLGGSMSDPLNLNSLQNEDINKAMNKTPKSSPLHSNTVNIKKDQVNVMIPRNLSDPLELSQCDEAKAIACSGIDSLKQKTPQKCKPKIQLSKFLSDSGLTTENTPEKDFKPAYNNEKERQKEENIISSPPKKKFKPELPEICKSKSENNEASSEVIEVIESIIDVLVNEVLVQSLNKCNIPIPKAPVEAVVEKIPEPCKTLSPSPVKKVEDGKDTQEQREKIKPKRCVVSPVVKQPSLSEKHCKPQQVVVTTSAKPKQKVNKNEPKFKEKNSLFKYGNYNRYYGYRNPDDEDNRLKC</sequence>
<protein>
    <submittedName>
        <fullName evidence="2">7SK snRNA methylphosphate capping enzyme</fullName>
    </submittedName>
</protein>
<feature type="compositionally biased region" description="Basic and acidic residues" evidence="1">
    <location>
        <begin position="282"/>
        <end position="296"/>
    </location>
</feature>
<evidence type="ECO:0000313" key="2">
    <source>
        <dbReference type="EMBL" id="MBY21633.1"/>
    </source>
</evidence>
<proteinExistence type="predicted"/>
<dbReference type="AlphaFoldDB" id="A0A2S2NWM7"/>
<gene>
    <name evidence="2" type="primary">Mepce_1</name>
    <name evidence="2" type="ORF">g.173439</name>
</gene>
<feature type="region of interest" description="Disordered" evidence="1">
    <location>
        <begin position="277"/>
        <end position="296"/>
    </location>
</feature>
<organism evidence="2">
    <name type="scientific">Schizaphis graminum</name>
    <name type="common">Green bug aphid</name>
    <dbReference type="NCBI Taxonomy" id="13262"/>
    <lineage>
        <taxon>Eukaryota</taxon>
        <taxon>Metazoa</taxon>
        <taxon>Ecdysozoa</taxon>
        <taxon>Arthropoda</taxon>
        <taxon>Hexapoda</taxon>
        <taxon>Insecta</taxon>
        <taxon>Pterygota</taxon>
        <taxon>Neoptera</taxon>
        <taxon>Paraneoptera</taxon>
        <taxon>Hemiptera</taxon>
        <taxon>Sternorrhyncha</taxon>
        <taxon>Aphidomorpha</taxon>
        <taxon>Aphidoidea</taxon>
        <taxon>Aphididae</taxon>
        <taxon>Aphidini</taxon>
        <taxon>Schizaphis</taxon>
    </lineage>
</organism>